<dbReference type="Gene3D" id="1.20.1560.10">
    <property type="entry name" value="ABC transporter type 1, transmembrane domain"/>
    <property type="match status" value="2"/>
</dbReference>
<dbReference type="PANTHER" id="PTHR24223:SF342">
    <property type="entry name" value="MULTIDRUG RESISTANCE-ASSOCIATED PROTEIN 1"/>
    <property type="match status" value="1"/>
</dbReference>
<organism evidence="12 13">
    <name type="scientific">Strongylus vulgaris</name>
    <name type="common">Blood worm</name>
    <dbReference type="NCBI Taxonomy" id="40348"/>
    <lineage>
        <taxon>Eukaryota</taxon>
        <taxon>Metazoa</taxon>
        <taxon>Ecdysozoa</taxon>
        <taxon>Nematoda</taxon>
        <taxon>Chromadorea</taxon>
        <taxon>Rhabditida</taxon>
        <taxon>Rhabditina</taxon>
        <taxon>Rhabditomorpha</taxon>
        <taxon>Strongyloidea</taxon>
        <taxon>Strongylidae</taxon>
        <taxon>Strongylus</taxon>
    </lineage>
</organism>
<evidence type="ECO:0000256" key="6">
    <source>
        <dbReference type="ARBA" id="ARBA00022989"/>
    </source>
</evidence>
<evidence type="ECO:0000256" key="2">
    <source>
        <dbReference type="ARBA" id="ARBA00022448"/>
    </source>
</evidence>
<dbReference type="GO" id="GO:0140359">
    <property type="term" value="F:ABC-type transporter activity"/>
    <property type="evidence" value="ECO:0007669"/>
    <property type="project" value="InterPro"/>
</dbReference>
<gene>
    <name evidence="12" type="ORF">SVUK_LOCUS10289</name>
</gene>
<evidence type="ECO:0000256" key="8">
    <source>
        <dbReference type="SAM" id="MobiDB-lite"/>
    </source>
</evidence>
<evidence type="ECO:0000313" key="13">
    <source>
        <dbReference type="Proteomes" id="UP000270094"/>
    </source>
</evidence>
<comment type="subcellular location">
    <subcellularLocation>
        <location evidence="1">Membrane</location>
    </subcellularLocation>
</comment>
<dbReference type="InterPro" id="IPR011527">
    <property type="entry name" value="ABC1_TM_dom"/>
</dbReference>
<keyword evidence="6 9" id="KW-1133">Transmembrane helix</keyword>
<evidence type="ECO:0000259" key="11">
    <source>
        <dbReference type="PROSITE" id="PS50929"/>
    </source>
</evidence>
<dbReference type="Proteomes" id="UP000270094">
    <property type="component" value="Unassembled WGS sequence"/>
</dbReference>
<evidence type="ECO:0000256" key="3">
    <source>
        <dbReference type="ARBA" id="ARBA00022692"/>
    </source>
</evidence>
<feature type="compositionally biased region" description="Basic residues" evidence="8">
    <location>
        <begin position="949"/>
        <end position="958"/>
    </location>
</feature>
<dbReference type="GO" id="GO:0016887">
    <property type="term" value="F:ATP hydrolysis activity"/>
    <property type="evidence" value="ECO:0007669"/>
    <property type="project" value="InterPro"/>
</dbReference>
<feature type="transmembrane region" description="Helical" evidence="9">
    <location>
        <begin position="402"/>
        <end position="428"/>
    </location>
</feature>
<dbReference type="SMART" id="SM00382">
    <property type="entry name" value="AAA"/>
    <property type="match status" value="1"/>
</dbReference>
<dbReference type="InterPro" id="IPR050173">
    <property type="entry name" value="ABC_transporter_C-like"/>
</dbReference>
<keyword evidence="4" id="KW-0547">Nucleotide-binding</keyword>
<dbReference type="InterPro" id="IPR017871">
    <property type="entry name" value="ABC_transporter-like_CS"/>
</dbReference>
<feature type="region of interest" description="Disordered" evidence="8">
    <location>
        <begin position="298"/>
        <end position="322"/>
    </location>
</feature>
<evidence type="ECO:0000256" key="9">
    <source>
        <dbReference type="SAM" id="Phobius"/>
    </source>
</evidence>
<dbReference type="FunFam" id="1.20.1560.10:FF:000081">
    <property type="entry name" value="Protein CBG24505"/>
    <property type="match status" value="1"/>
</dbReference>
<dbReference type="PANTHER" id="PTHR24223">
    <property type="entry name" value="ATP-BINDING CASSETTE SUB-FAMILY C"/>
    <property type="match status" value="1"/>
</dbReference>
<feature type="transmembrane region" description="Helical" evidence="9">
    <location>
        <begin position="493"/>
        <end position="521"/>
    </location>
</feature>
<feature type="domain" description="ABC transmembrane type-1" evidence="11">
    <location>
        <begin position="370"/>
        <end position="653"/>
    </location>
</feature>
<feature type="domain" description="ABC transmembrane type-1" evidence="11">
    <location>
        <begin position="1003"/>
        <end position="1273"/>
    </location>
</feature>
<evidence type="ECO:0000256" key="5">
    <source>
        <dbReference type="ARBA" id="ARBA00022840"/>
    </source>
</evidence>
<evidence type="ECO:0008006" key="14">
    <source>
        <dbReference type="Google" id="ProtNLM"/>
    </source>
</evidence>
<dbReference type="FunFam" id="3.40.50.300:FF:001792">
    <property type="entry name" value="Putative abc transporter"/>
    <property type="match status" value="1"/>
</dbReference>
<dbReference type="CDD" id="cd03250">
    <property type="entry name" value="ABCC_MRP_domain1"/>
    <property type="match status" value="1"/>
</dbReference>
<dbReference type="SUPFAM" id="SSF90123">
    <property type="entry name" value="ABC transporter transmembrane region"/>
    <property type="match status" value="2"/>
</dbReference>
<feature type="transmembrane region" description="Helical" evidence="9">
    <location>
        <begin position="83"/>
        <end position="102"/>
    </location>
</feature>
<dbReference type="Pfam" id="PF00005">
    <property type="entry name" value="ABC_tran"/>
    <property type="match status" value="1"/>
</dbReference>
<keyword evidence="13" id="KW-1185">Reference proteome</keyword>
<protein>
    <recommendedName>
        <fullName evidence="14">ABC transmembrane type-1 domain-containing protein</fullName>
    </recommendedName>
</protein>
<evidence type="ECO:0000256" key="1">
    <source>
        <dbReference type="ARBA" id="ARBA00004370"/>
    </source>
</evidence>
<dbReference type="Gene3D" id="3.40.50.300">
    <property type="entry name" value="P-loop containing nucleotide triphosphate hydrolases"/>
    <property type="match status" value="1"/>
</dbReference>
<evidence type="ECO:0000256" key="4">
    <source>
        <dbReference type="ARBA" id="ARBA00022741"/>
    </source>
</evidence>
<proteinExistence type="predicted"/>
<feature type="transmembrane region" description="Helical" evidence="9">
    <location>
        <begin position="1047"/>
        <end position="1071"/>
    </location>
</feature>
<dbReference type="CDD" id="cd18603">
    <property type="entry name" value="ABC_6TM_MRP1_2_3_6_D2_like"/>
    <property type="match status" value="1"/>
</dbReference>
<dbReference type="Pfam" id="PF00664">
    <property type="entry name" value="ABC_membrane"/>
    <property type="match status" value="2"/>
</dbReference>
<dbReference type="GO" id="GO:0005524">
    <property type="term" value="F:ATP binding"/>
    <property type="evidence" value="ECO:0007669"/>
    <property type="project" value="UniProtKB-KW"/>
</dbReference>
<dbReference type="PROSITE" id="PS50929">
    <property type="entry name" value="ABC_TM1F"/>
    <property type="match status" value="2"/>
</dbReference>
<dbReference type="InterPro" id="IPR027417">
    <property type="entry name" value="P-loop_NTPase"/>
</dbReference>
<sequence length="1294" mass="146613">MAEKLSNANTLFSTYDLDMDSMCIFILHLSDTYGSNNLRQSNNLPTKNIVEVFAILLACDALFLFVTSFIKAATVRVPYAVEFVYPLMLFLTMILHTLFIYGCRRCGKLTSGGLFLSWIMFTVCGLPEMVYWLHVSWNLKDYRDVMLPQYLAHMVWWPICLVELVLHCFADTPPFSSKAIDKDKVSSPEVFSSFINRLTMWWFNGICRLGVKKPLEGQIHSFQPTDLYSLNDGDSSAFLVPKWSRLWERKMNGPLTTVKLVLVIIIDLYVESAIQLCVVVLFVALLFPDYNNRRVQQISSESRRTNSSSNGDQNTPLLSDVDDQNQHDDVRIFVFFFILNYDSQSSVPCVSPPSIIYCLFLLFKWEITTAMFTKAVSDLLQFCNPLLLRSLIRFTENSERPLWEGIILALTMFTTSELSSLMLSHYYYLMYRVGTRVQTCLTAAVYRKTLRLSNAARRSKTVGEIVNLMSIDIDRFQQIAPQTMQYWSNPLQIGLALFFLWNQIGISVLSGVAVMIMLFPVNFLITMLIRKCQVSGIFVASTSSYLLSFPSAPVHPLQVIKLYAWEPPMEKVVTELREKELALIRKAALLRTLSDMFNSASPFLVALSTFSTFILLDPKNVLTPEIAFVSLTLFNQLRTPMSQVAEMITQTVQVVVSNRRLTEFLISEELSPMCVDSVARDNDEVIKCSNLSLAWDKTETEAALSNVNFTVTKGQLVTVVGRVGHGKSSLLQALLGEMDKLHGYIGLTGRVSYVPQQPWMQNQTIRQNITFGKKFDEYFYNRVLDACALYPDLQMLPMGDMTEIGEKGINLSGGQKARISLARAVYQNHDVYLLDDPMSAVDSHVGAQLFSSVIGPEGMLRNKTRVLVTNELAFLKHSDLVIIMKNGMVEHVGTYQELTQSGALQPLLEECEKEHEQRRKQKEEESDILGTSHMSTVSGIVRRISTSTMKHHKRRRHDTARSNIPAPSDSFHQLTAAEHVETGRIKFDTYLNYFGAMGVTLAVLFVLGMVLNTVFSMARNMWLTDWSDYNTHVMNSTKRRHSMRMRLGVYAALGFSEVFLLFIGIVSLLFGGVSASRNLHTPLLHSIFRAPMSFFDTTPFGRILNRIGKDIETVDLLLPLNVQFFMHCFMQVLSTLVIVMYSTPAFGLAVIPLAFIYSLIMRYYIATSRQLKRLESISRSPIYSHLGESIQGAATIRAYRLMERFAKMSEQKVDAHVQCRYFGYVANRWMSVRLELLGNCVVLFAALFAALTRATTTSGVIGLSVSYALSVSSICSKFEDQLKDLNCLKFCTEE</sequence>
<feature type="domain" description="ABC transporter" evidence="10">
    <location>
        <begin position="686"/>
        <end position="911"/>
    </location>
</feature>
<dbReference type="PROSITE" id="PS50893">
    <property type="entry name" value="ABC_TRANSPORTER_2"/>
    <property type="match status" value="1"/>
</dbReference>
<keyword evidence="3 9" id="KW-0812">Transmembrane</keyword>
<keyword evidence="5" id="KW-0067">ATP-binding</keyword>
<feature type="transmembrane region" description="Helical" evidence="9">
    <location>
        <begin position="1145"/>
        <end position="1165"/>
    </location>
</feature>
<feature type="transmembrane region" description="Helical" evidence="9">
    <location>
        <begin position="1236"/>
        <end position="1254"/>
    </location>
</feature>
<keyword evidence="2" id="KW-0813">Transport</keyword>
<feature type="transmembrane region" description="Helical" evidence="9">
    <location>
        <begin position="154"/>
        <end position="170"/>
    </location>
</feature>
<dbReference type="EMBL" id="UYYB01095137">
    <property type="protein sequence ID" value="VDM75291.1"/>
    <property type="molecule type" value="Genomic_DNA"/>
</dbReference>
<feature type="transmembrane region" description="Helical" evidence="9">
    <location>
        <begin position="114"/>
        <end position="134"/>
    </location>
</feature>
<reference evidence="12 13" key="1">
    <citation type="submission" date="2018-11" db="EMBL/GenBank/DDBJ databases">
        <authorList>
            <consortium name="Pathogen Informatics"/>
        </authorList>
    </citation>
    <scope>NUCLEOTIDE SEQUENCE [LARGE SCALE GENOMIC DNA]</scope>
</reference>
<keyword evidence="7 9" id="KW-0472">Membrane</keyword>
<accession>A0A3P7IQT8</accession>
<dbReference type="FunFam" id="1.20.1560.10:FF:000100">
    <property type="entry name" value="ABC transporter ATP-binding protein"/>
    <property type="match status" value="1"/>
</dbReference>
<evidence type="ECO:0000259" key="10">
    <source>
        <dbReference type="PROSITE" id="PS50893"/>
    </source>
</evidence>
<feature type="transmembrane region" description="Helical" evidence="9">
    <location>
        <begin position="49"/>
        <end position="71"/>
    </location>
</feature>
<dbReference type="InterPro" id="IPR003593">
    <property type="entry name" value="AAA+_ATPase"/>
</dbReference>
<dbReference type="SUPFAM" id="SSF52540">
    <property type="entry name" value="P-loop containing nucleoside triphosphate hydrolases"/>
    <property type="match status" value="1"/>
</dbReference>
<dbReference type="PROSITE" id="PS00211">
    <property type="entry name" value="ABC_TRANSPORTER_1"/>
    <property type="match status" value="1"/>
</dbReference>
<dbReference type="InterPro" id="IPR003439">
    <property type="entry name" value="ABC_transporter-like_ATP-bd"/>
</dbReference>
<name>A0A3P7IQT8_STRVU</name>
<dbReference type="OrthoDB" id="6500128at2759"/>
<evidence type="ECO:0000256" key="7">
    <source>
        <dbReference type="ARBA" id="ARBA00023136"/>
    </source>
</evidence>
<feature type="transmembrane region" description="Helical" evidence="9">
    <location>
        <begin position="260"/>
        <end position="287"/>
    </location>
</feature>
<dbReference type="GO" id="GO:0016020">
    <property type="term" value="C:membrane"/>
    <property type="evidence" value="ECO:0007669"/>
    <property type="project" value="UniProtKB-SubCell"/>
</dbReference>
<feature type="transmembrane region" description="Helical" evidence="9">
    <location>
        <begin position="990"/>
        <end position="1011"/>
    </location>
</feature>
<evidence type="ECO:0000313" key="12">
    <source>
        <dbReference type="EMBL" id="VDM75291.1"/>
    </source>
</evidence>
<feature type="region of interest" description="Disordered" evidence="8">
    <location>
        <begin position="947"/>
        <end position="968"/>
    </location>
</feature>
<dbReference type="CDD" id="cd18595">
    <property type="entry name" value="ABC_6TM_MRP1_2_3_6_D1_like"/>
    <property type="match status" value="1"/>
</dbReference>
<dbReference type="InterPro" id="IPR036640">
    <property type="entry name" value="ABC1_TM_sf"/>
</dbReference>